<name>A0ABW4VJ83_9BACT</name>
<proteinExistence type="predicted"/>
<dbReference type="Pfam" id="PF13715">
    <property type="entry name" value="CarbopepD_reg_2"/>
    <property type="match status" value="1"/>
</dbReference>
<dbReference type="EMBL" id="JBHUHR010000012">
    <property type="protein sequence ID" value="MFD2033893.1"/>
    <property type="molecule type" value="Genomic_DNA"/>
</dbReference>
<dbReference type="Proteomes" id="UP001597361">
    <property type="component" value="Unassembled WGS sequence"/>
</dbReference>
<accession>A0ABW4VJ83</accession>
<evidence type="ECO:0000313" key="1">
    <source>
        <dbReference type="EMBL" id="MFD2033893.1"/>
    </source>
</evidence>
<reference evidence="2" key="1">
    <citation type="journal article" date="2019" name="Int. J. Syst. Evol. Microbiol.">
        <title>The Global Catalogue of Microorganisms (GCM) 10K type strain sequencing project: providing services to taxonomists for standard genome sequencing and annotation.</title>
        <authorList>
            <consortium name="The Broad Institute Genomics Platform"/>
            <consortium name="The Broad Institute Genome Sequencing Center for Infectious Disease"/>
            <person name="Wu L."/>
            <person name="Ma J."/>
        </authorList>
    </citation>
    <scope>NUCLEOTIDE SEQUENCE [LARGE SCALE GENOMIC DNA]</scope>
    <source>
        <strain evidence="2">CGMCC 1.15180</strain>
    </source>
</reference>
<gene>
    <name evidence="1" type="ORF">ACFSKL_03770</name>
</gene>
<dbReference type="InterPro" id="IPR008969">
    <property type="entry name" value="CarboxyPept-like_regulatory"/>
</dbReference>
<keyword evidence="2" id="KW-1185">Reference proteome</keyword>
<dbReference type="SUPFAM" id="SSF49464">
    <property type="entry name" value="Carboxypeptidase regulatory domain-like"/>
    <property type="match status" value="1"/>
</dbReference>
<comment type="caution">
    <text evidence="1">The sequence shown here is derived from an EMBL/GenBank/DDBJ whole genome shotgun (WGS) entry which is preliminary data.</text>
</comment>
<sequence length="202" mass="23003">MEKKEVTWKGKVLDGATGLPIENVHVFYKNDQDVSDSQGQFELVLKADEIVTFSHIGYEVNKVSVSLDELPAVVYLFPKESELDVVEVRPFPSEGELKELLLSKPYIPSQFELNLKRNTTVMKMVYMYIPSSGKDAFGQFMERAIPNGAGGATFFNSKGGGLLQVIRELRQDYELPKPVYQEKDSAKVNKIYQSKYNFLRKY</sequence>
<organism evidence="1 2">
    <name type="scientific">Belliella marina</name>
    <dbReference type="NCBI Taxonomy" id="1644146"/>
    <lineage>
        <taxon>Bacteria</taxon>
        <taxon>Pseudomonadati</taxon>
        <taxon>Bacteroidota</taxon>
        <taxon>Cytophagia</taxon>
        <taxon>Cytophagales</taxon>
        <taxon>Cyclobacteriaceae</taxon>
        <taxon>Belliella</taxon>
    </lineage>
</organism>
<protein>
    <submittedName>
        <fullName evidence="1">Carboxypeptidase-like regulatory domain-containing protein</fullName>
    </submittedName>
</protein>
<evidence type="ECO:0000313" key="2">
    <source>
        <dbReference type="Proteomes" id="UP001597361"/>
    </source>
</evidence>